<feature type="domain" description="Amine oxidase" evidence="5">
    <location>
        <begin position="47"/>
        <end position="556"/>
    </location>
</feature>
<dbReference type="GO" id="GO:0016491">
    <property type="term" value="F:oxidoreductase activity"/>
    <property type="evidence" value="ECO:0007669"/>
    <property type="project" value="UniProtKB-KW"/>
</dbReference>
<comment type="caution">
    <text evidence="6">The sequence shown here is derived from an EMBL/GenBank/DDBJ whole genome shotgun (WGS) entry which is preliminary data.</text>
</comment>
<name>A0A2W5AZ84_9CORY</name>
<reference evidence="6 7" key="1">
    <citation type="submission" date="2017-11" db="EMBL/GenBank/DDBJ databases">
        <title>Infants hospitalized years apart are colonized by the same room-sourced microbial strains.</title>
        <authorList>
            <person name="Brooks B."/>
            <person name="Olm M.R."/>
            <person name="Firek B.A."/>
            <person name="Baker R."/>
            <person name="Thomas B.C."/>
            <person name="Morowitz M.J."/>
            <person name="Banfield J.F."/>
        </authorList>
    </citation>
    <scope>NUCLEOTIDE SEQUENCE [LARGE SCALE GENOMIC DNA]</scope>
    <source>
        <strain evidence="6">S2_012_000_R3_87</strain>
    </source>
</reference>
<proteinExistence type="inferred from homology"/>
<gene>
    <name evidence="6" type="ORF">DI609_07605</name>
</gene>
<evidence type="ECO:0000256" key="2">
    <source>
        <dbReference type="ARBA" id="ARBA00022746"/>
    </source>
</evidence>
<protein>
    <submittedName>
        <fullName evidence="6">Phytoene desaturase</fullName>
    </submittedName>
</protein>
<dbReference type="InterPro" id="IPR036188">
    <property type="entry name" value="FAD/NAD-bd_sf"/>
</dbReference>
<evidence type="ECO:0000256" key="3">
    <source>
        <dbReference type="ARBA" id="ARBA00023002"/>
    </source>
</evidence>
<dbReference type="Gene3D" id="3.50.50.60">
    <property type="entry name" value="FAD/NAD(P)-binding domain"/>
    <property type="match status" value="2"/>
</dbReference>
<evidence type="ECO:0000313" key="6">
    <source>
        <dbReference type="EMBL" id="PZO99790.1"/>
    </source>
</evidence>
<comment type="pathway">
    <text evidence="1 4">Carotenoid biosynthesis.</text>
</comment>
<sequence length="562" mass="60002">MPIFSAIPSPRQVLAATRRMVVPTTRPTTRDRVPGDVESVVVVGAGLSGLAAACRLQAAGKQVTLVEANPEVGGRCRTEQLRSDHGEFYADTGATVLTMPDLVDNLLLHLGVDAEDVDWGYRKLRPAYHAMFASGRELDVYPDGDTMEHEVRRFAAGKYGADSADVDRLARGYRQHRNWIGGIFDASFESFIGADFDSLLDAVATPATANDMADLVELGAFGSLGKRASRHLGDDELARVFSFQALYAGVAPAKARAVYGVISHMDTTMGVFYPRFGMGDVPEVLARALRLAGGELRCSTRVERIIHDGSRATGIRTADGEQLAADAVVVTADLPVVEELLGSPAHLAGRKPNWSPSAVVVHGTVPVDTTAAWPGSDEGSYHHNISFGEAWDETFAELTASRGRAGLMSDPSMLLTRPAVTIPERLVRTEDGRTVEPVSILAPAPNLDRAGLDWEAIAENYVQELLEVLEGRGFTGLREHLSVGRIDTPLFWQQQGHGGGSPFGLAHTVAQTGPFRPRNYPVAGLENVILAGSSTTPGVGVPTTLLSGSLAARRIIGGGSIR</sequence>
<dbReference type="AlphaFoldDB" id="A0A2W5AZ84"/>
<dbReference type="PANTHER" id="PTHR43734">
    <property type="entry name" value="PHYTOENE DESATURASE"/>
    <property type="match status" value="1"/>
</dbReference>
<dbReference type="PANTHER" id="PTHR43734:SF1">
    <property type="entry name" value="PHYTOENE DESATURASE"/>
    <property type="match status" value="1"/>
</dbReference>
<organism evidence="6 7">
    <name type="scientific">Corynebacterium urealyticum</name>
    <dbReference type="NCBI Taxonomy" id="43771"/>
    <lineage>
        <taxon>Bacteria</taxon>
        <taxon>Bacillati</taxon>
        <taxon>Actinomycetota</taxon>
        <taxon>Actinomycetes</taxon>
        <taxon>Mycobacteriales</taxon>
        <taxon>Corynebacteriaceae</taxon>
        <taxon>Corynebacterium</taxon>
    </lineage>
</organism>
<comment type="similarity">
    <text evidence="4">Belongs to the carotenoid/retinoid oxidoreductase family.</text>
</comment>
<dbReference type="EMBL" id="QFNY01000171">
    <property type="protein sequence ID" value="PZO99790.1"/>
    <property type="molecule type" value="Genomic_DNA"/>
</dbReference>
<keyword evidence="3 4" id="KW-0560">Oxidoreductase</keyword>
<accession>A0A2W5AZ84</accession>
<dbReference type="NCBIfam" id="TIGR02734">
    <property type="entry name" value="crtI_fam"/>
    <property type="match status" value="1"/>
</dbReference>
<evidence type="ECO:0000256" key="1">
    <source>
        <dbReference type="ARBA" id="ARBA00004829"/>
    </source>
</evidence>
<evidence type="ECO:0000313" key="7">
    <source>
        <dbReference type="Proteomes" id="UP000249451"/>
    </source>
</evidence>
<evidence type="ECO:0000256" key="4">
    <source>
        <dbReference type="RuleBase" id="RU362075"/>
    </source>
</evidence>
<keyword evidence="2 4" id="KW-0125">Carotenoid biosynthesis</keyword>
<dbReference type="InterPro" id="IPR014105">
    <property type="entry name" value="Carotenoid/retinoid_OxRdtase"/>
</dbReference>
<evidence type="ECO:0000259" key="5">
    <source>
        <dbReference type="Pfam" id="PF01593"/>
    </source>
</evidence>
<dbReference type="GO" id="GO:0016117">
    <property type="term" value="P:carotenoid biosynthetic process"/>
    <property type="evidence" value="ECO:0007669"/>
    <property type="project" value="UniProtKB-KW"/>
</dbReference>
<dbReference type="Pfam" id="PF01593">
    <property type="entry name" value="Amino_oxidase"/>
    <property type="match status" value="1"/>
</dbReference>
<dbReference type="InterPro" id="IPR002937">
    <property type="entry name" value="Amino_oxidase"/>
</dbReference>
<dbReference type="SUPFAM" id="SSF51905">
    <property type="entry name" value="FAD/NAD(P)-binding domain"/>
    <property type="match status" value="1"/>
</dbReference>
<dbReference type="Proteomes" id="UP000249451">
    <property type="component" value="Unassembled WGS sequence"/>
</dbReference>